<dbReference type="Proteomes" id="UP001079430">
    <property type="component" value="Unassembled WGS sequence"/>
</dbReference>
<dbReference type="EMBL" id="JAPVOI010000002">
    <property type="protein sequence ID" value="MCZ4088730.1"/>
    <property type="molecule type" value="Genomic_DNA"/>
</dbReference>
<protein>
    <recommendedName>
        <fullName evidence="3">PD-(D/E)XK family protein DUF4420</fullName>
    </recommendedName>
</protein>
<evidence type="ECO:0000313" key="1">
    <source>
        <dbReference type="EMBL" id="MCZ4088730.1"/>
    </source>
</evidence>
<dbReference type="RefSeq" id="WP_269274735.1">
    <property type="nucleotide sequence ID" value="NZ_JAPVOI010000002.1"/>
</dbReference>
<evidence type="ECO:0008006" key="3">
    <source>
        <dbReference type="Google" id="ProtNLM"/>
    </source>
</evidence>
<gene>
    <name evidence="1" type="ORF">O3W52_01015</name>
</gene>
<comment type="caution">
    <text evidence="1">The sequence shown here is derived from an EMBL/GenBank/DDBJ whole genome shotgun (WGS) entry which is preliminary data.</text>
</comment>
<sequence length="298" mass="32947">MTDLLLCELFGTKPLFVAALAQRLGIEGTVKVSSVRRSVHETSLGETDIEVILESGLGKLGLLIENKIRAVLMQDQLGRYGQRGADGAAKGLWQTYIVALFSPESYRSCISECEAAVVDGFLSYEWVRDWLEAEDPSSNAFKIHVLTEAIVDSRSGYVKKLDGRMTNFHQSVHAIAHKEYPELKMAWVEQAGYDSSIIHLPHALPVRGDSLLLKAKMGTAELRVETRDPISAERGLSTVIPSEWRTTRAKGYAGVEIAIGALDPTLPFGTIEAHVRRFLEAPKAVAYFLPSQTRVRNH</sequence>
<name>A0ABT4K9T8_9HYPH</name>
<proteinExistence type="predicted"/>
<keyword evidence="2" id="KW-1185">Reference proteome</keyword>
<evidence type="ECO:0000313" key="2">
    <source>
        <dbReference type="Proteomes" id="UP001079430"/>
    </source>
</evidence>
<accession>A0ABT4K9T8</accession>
<reference evidence="1" key="1">
    <citation type="submission" date="2022-10" db="EMBL/GenBank/DDBJ databases">
        <title>Whole genome sequencing of three plant growth promoting bacteria isolated from Vachellia tortilis subsp. raddiana in Morocco.</title>
        <authorList>
            <person name="Hnini M."/>
            <person name="Zouagui R."/>
            <person name="Zouagui H."/>
            <person name="Chemao Elfihri M.-W."/>
            <person name="Ibrahimi A."/>
            <person name="Sbabou L."/>
            <person name="Aurag J."/>
        </authorList>
    </citation>
    <scope>NUCLEOTIDE SEQUENCE</scope>
    <source>
        <strain evidence="1">LMR678</strain>
    </source>
</reference>
<organism evidence="1 2">
    <name type="scientific">Sinorhizobium psoraleae</name>
    <dbReference type="NCBI Taxonomy" id="520838"/>
    <lineage>
        <taxon>Bacteria</taxon>
        <taxon>Pseudomonadati</taxon>
        <taxon>Pseudomonadota</taxon>
        <taxon>Alphaproteobacteria</taxon>
        <taxon>Hyphomicrobiales</taxon>
        <taxon>Rhizobiaceae</taxon>
        <taxon>Sinorhizobium/Ensifer group</taxon>
        <taxon>Sinorhizobium</taxon>
    </lineage>
</organism>